<feature type="compositionally biased region" description="Polar residues" evidence="18">
    <location>
        <begin position="328"/>
        <end position="337"/>
    </location>
</feature>
<accession>A0AAW0YQ18</accession>
<keyword evidence="13" id="KW-0460">Magnesium</keyword>
<evidence type="ECO:0000256" key="7">
    <source>
        <dbReference type="ARBA" id="ARBA00022553"/>
    </source>
</evidence>
<keyword evidence="12 17" id="KW-0067">ATP-binding</keyword>
<comment type="similarity">
    <text evidence="3">Belongs to the protein kinase superfamily. AGC Ser/Thr protein kinase family.</text>
</comment>
<dbReference type="CDD" id="cd05598">
    <property type="entry name" value="STKc_LATS"/>
    <property type="match status" value="1"/>
</dbReference>
<feature type="compositionally biased region" description="Polar residues" evidence="18">
    <location>
        <begin position="604"/>
        <end position="637"/>
    </location>
</feature>
<comment type="caution">
    <text evidence="20">The sequence shown here is derived from an EMBL/GenBank/DDBJ whole genome shotgun (WGS) entry which is preliminary data.</text>
</comment>
<feature type="compositionally biased region" description="Low complexity" evidence="18">
    <location>
        <begin position="586"/>
        <end position="599"/>
    </location>
</feature>
<feature type="compositionally biased region" description="Basic and acidic residues" evidence="18">
    <location>
        <begin position="657"/>
        <end position="668"/>
    </location>
</feature>
<dbReference type="PROSITE" id="PS00107">
    <property type="entry name" value="PROTEIN_KINASE_ATP"/>
    <property type="match status" value="1"/>
</dbReference>
<dbReference type="InterPro" id="IPR017441">
    <property type="entry name" value="Protein_kinase_ATP_BS"/>
</dbReference>
<comment type="catalytic activity">
    <reaction evidence="15">
        <text>L-threonyl-[protein] + ATP = O-phospho-L-threonyl-[protein] + ADP + H(+)</text>
        <dbReference type="Rhea" id="RHEA:46608"/>
        <dbReference type="Rhea" id="RHEA-COMP:11060"/>
        <dbReference type="Rhea" id="RHEA-COMP:11605"/>
        <dbReference type="ChEBI" id="CHEBI:15378"/>
        <dbReference type="ChEBI" id="CHEBI:30013"/>
        <dbReference type="ChEBI" id="CHEBI:30616"/>
        <dbReference type="ChEBI" id="CHEBI:61977"/>
        <dbReference type="ChEBI" id="CHEBI:456216"/>
        <dbReference type="EC" id="2.7.11.1"/>
    </reaction>
</comment>
<dbReference type="GO" id="GO:0035329">
    <property type="term" value="P:hippo signaling"/>
    <property type="evidence" value="ECO:0007669"/>
    <property type="project" value="UniProtKB-ARBA"/>
</dbReference>
<dbReference type="FunFam" id="1.10.510.10:FF:000086">
    <property type="entry name" value="Non-specific serine/threonine protein kinase"/>
    <property type="match status" value="1"/>
</dbReference>
<evidence type="ECO:0000256" key="11">
    <source>
        <dbReference type="ARBA" id="ARBA00022777"/>
    </source>
</evidence>
<evidence type="ECO:0000256" key="8">
    <source>
        <dbReference type="ARBA" id="ARBA00022679"/>
    </source>
</evidence>
<keyword evidence="6" id="KW-0723">Serine/threonine-protein kinase</keyword>
<dbReference type="SMART" id="SM00220">
    <property type="entry name" value="S_TKc"/>
    <property type="match status" value="1"/>
</dbReference>
<dbReference type="FunFam" id="1.10.510.10:FF:000199">
    <property type="entry name" value="Non-specific serine/threonine protein kinase"/>
    <property type="match status" value="1"/>
</dbReference>
<dbReference type="GO" id="GO:0048731">
    <property type="term" value="P:system development"/>
    <property type="evidence" value="ECO:0007669"/>
    <property type="project" value="UniProtKB-ARBA"/>
</dbReference>
<evidence type="ECO:0000313" key="20">
    <source>
        <dbReference type="EMBL" id="KAK8753631.1"/>
    </source>
</evidence>
<feature type="compositionally biased region" description="Polar residues" evidence="18">
    <location>
        <begin position="109"/>
        <end position="119"/>
    </location>
</feature>
<evidence type="ECO:0000259" key="19">
    <source>
        <dbReference type="PROSITE" id="PS50011"/>
    </source>
</evidence>
<dbReference type="GO" id="GO:0046872">
    <property type="term" value="F:metal ion binding"/>
    <property type="evidence" value="ECO:0007669"/>
    <property type="project" value="UniProtKB-KW"/>
</dbReference>
<keyword evidence="9" id="KW-0479">Metal-binding</keyword>
<evidence type="ECO:0000313" key="21">
    <source>
        <dbReference type="Proteomes" id="UP001445076"/>
    </source>
</evidence>
<evidence type="ECO:0000256" key="3">
    <source>
        <dbReference type="ARBA" id="ARBA00009903"/>
    </source>
</evidence>
<dbReference type="SUPFAM" id="SSF56112">
    <property type="entry name" value="Protein kinase-like (PK-like)"/>
    <property type="match status" value="1"/>
</dbReference>
<dbReference type="Proteomes" id="UP001445076">
    <property type="component" value="Unassembled WGS sequence"/>
</dbReference>
<evidence type="ECO:0000256" key="6">
    <source>
        <dbReference type="ARBA" id="ARBA00022527"/>
    </source>
</evidence>
<feature type="region of interest" description="Disordered" evidence="18">
    <location>
        <begin position="328"/>
        <end position="386"/>
    </location>
</feature>
<feature type="region of interest" description="Disordered" evidence="18">
    <location>
        <begin position="168"/>
        <end position="205"/>
    </location>
</feature>
<dbReference type="CDD" id="cd21778">
    <property type="entry name" value="MobB_LATS1"/>
    <property type="match status" value="1"/>
</dbReference>
<dbReference type="GO" id="GO:0009966">
    <property type="term" value="P:regulation of signal transduction"/>
    <property type="evidence" value="ECO:0007669"/>
    <property type="project" value="UniProtKB-ARBA"/>
</dbReference>
<dbReference type="PANTHER" id="PTHR22988">
    <property type="entry name" value="MYOTONIC DYSTROPHY S/T KINASE-RELATED"/>
    <property type="match status" value="1"/>
</dbReference>
<keyword evidence="7" id="KW-0597">Phosphoprotein</keyword>
<sequence>MAPQMPHAGTMSTNTIGRPTRADYNKEALHQIRASLLPYAAGSIPRERLSPISPGAPCQSSFNLGPSEEDIQKAYNGYPKPTHQVEGSKIIRKSSFDRELNLHRGSPALESSNASTRSDSPGIGGQIYYANSMPVRQYAECPQPRLGSGEPLVGDINHAAVSRQYSNSYPIAPEVPPPPPPRSQGATAPPPTPPRGTTPPPPPYPCATSCAPTIVTTIGQRPLLLSRLSPGPSKNKSQANYVNINNVSQSSTPQRGTSPVSFGGRQPVVVQSSAQVQQQLTHQMQALSINNGNSYGNQLDRPPPYPVGSALKHGAVKLTAPPPSYNATMQNRQSPTQDCRKSPPQLTFQGQNPIMTSHPVSPSSLSPPSSMSPVSLPRGGQTARQAKTPTPIIMQSVKSTQVQKPILQTAAAPTSPPVSAPPPSYATSIQQKQAQAAAVAQDVPSIALAQMISQDSGSSSPGLPSCNYQLAVTCNSGVVPTTDPPSYHSTIQAMAAAARGYSPGYLSQPVASIPVQETPVQELDLSSTPLAHIPITQVSTVDSIITTHPASGVETVSSCYDSQLTHISHPPLQRKFSPVMGDTASIASRSESPVSSVNSHDTHALSQSPVSCLSTATSSPSTQSDLTLESGYSSGQSCRGMPPPPPPTVQKTTHHSPIPERKKLSTEMELQRCESKVRNLSPQAFKFYMEQHIENVIKSREERENRRMQLEKEMKKIGLSDKDQSQMRKMLSQKESNFIRLKRAKMDKQLFCKVKTIGVGAFGEVALVCKIDTHRLYAMKTLRKADVLKRNQVAHVKAERDILAEADNEWVVKLYYSFQDKDNLYFVMDYIPGGDLMSLLIKFGIFEEKLARFYIGELVCAIESVHKMGFIHRDIKPDNILIDRDGHIKLTDFGLCTGFRWTHNSKYYQRVGDHNRQDSIDPCGDNDIVCHCNDLKPLERRRRRQHLRCLAHSLVGTPNYIAPEVLSRTGYTQLCDWWSVGVILYEMLVGQPPFLANTPPETQYKVINWETTLRIPKQAKLSPEAKDLILNFCTHPEQRLGRNGAQEVKSHPFLESLDFEGGLRKQQALYLPTIKHPTDTSNFDPIDPDKLRPSEPNESDLEWVNNSNQPLHAFFEFTFRRFFDSTPGGSGNDEKDSQHPVYV</sequence>
<dbReference type="GO" id="GO:0048814">
    <property type="term" value="P:regulation of dendrite morphogenesis"/>
    <property type="evidence" value="ECO:0007669"/>
    <property type="project" value="UniProtKB-ARBA"/>
</dbReference>
<dbReference type="GO" id="GO:0022604">
    <property type="term" value="P:regulation of cell morphogenesis"/>
    <property type="evidence" value="ECO:0007669"/>
    <property type="project" value="UniProtKB-ARBA"/>
</dbReference>
<evidence type="ECO:0000256" key="18">
    <source>
        <dbReference type="SAM" id="MobiDB-lite"/>
    </source>
</evidence>
<feature type="region of interest" description="Disordered" evidence="18">
    <location>
        <begin position="1"/>
        <end position="22"/>
    </location>
</feature>
<comment type="catalytic activity">
    <reaction evidence="16">
        <text>L-seryl-[protein] + ATP = O-phospho-L-seryl-[protein] + ADP + H(+)</text>
        <dbReference type="Rhea" id="RHEA:17989"/>
        <dbReference type="Rhea" id="RHEA-COMP:9863"/>
        <dbReference type="Rhea" id="RHEA-COMP:11604"/>
        <dbReference type="ChEBI" id="CHEBI:15378"/>
        <dbReference type="ChEBI" id="CHEBI:29999"/>
        <dbReference type="ChEBI" id="CHEBI:30616"/>
        <dbReference type="ChEBI" id="CHEBI:83421"/>
        <dbReference type="ChEBI" id="CHEBI:456216"/>
        <dbReference type="EC" id="2.7.11.1"/>
    </reaction>
</comment>
<keyword evidence="8" id="KW-0808">Transferase</keyword>
<dbReference type="PROSITE" id="PS50011">
    <property type="entry name" value="PROTEIN_KINASE_DOM"/>
    <property type="match status" value="1"/>
</dbReference>
<feature type="region of interest" description="Disordered" evidence="18">
    <location>
        <begin position="586"/>
        <end position="668"/>
    </location>
</feature>
<dbReference type="GO" id="GO:0005524">
    <property type="term" value="F:ATP binding"/>
    <property type="evidence" value="ECO:0007669"/>
    <property type="project" value="UniProtKB-UniRule"/>
</dbReference>
<feature type="compositionally biased region" description="Polar residues" evidence="18">
    <location>
        <begin position="344"/>
        <end position="355"/>
    </location>
</feature>
<keyword evidence="5" id="KW-0963">Cytoplasm</keyword>
<keyword evidence="21" id="KW-1185">Reference proteome</keyword>
<evidence type="ECO:0000256" key="9">
    <source>
        <dbReference type="ARBA" id="ARBA00022723"/>
    </source>
</evidence>
<evidence type="ECO:0000256" key="16">
    <source>
        <dbReference type="ARBA" id="ARBA00048679"/>
    </source>
</evidence>
<dbReference type="Gene3D" id="1.10.510.10">
    <property type="entry name" value="Transferase(Phosphotransferase) domain 1"/>
    <property type="match status" value="1"/>
</dbReference>
<evidence type="ECO:0000256" key="15">
    <source>
        <dbReference type="ARBA" id="ARBA00047899"/>
    </source>
</evidence>
<comment type="cofactor">
    <cofactor evidence="1">
        <name>Mg(2+)</name>
        <dbReference type="ChEBI" id="CHEBI:18420"/>
    </cofactor>
</comment>
<dbReference type="Pfam" id="PF00069">
    <property type="entry name" value="Pkinase"/>
    <property type="match status" value="2"/>
</dbReference>
<feature type="compositionally biased region" description="Low complexity" evidence="18">
    <location>
        <begin position="357"/>
        <end position="377"/>
    </location>
</feature>
<dbReference type="AlphaFoldDB" id="A0AAW0YQ18"/>
<dbReference type="GO" id="GO:0009653">
    <property type="term" value="P:anatomical structure morphogenesis"/>
    <property type="evidence" value="ECO:0007669"/>
    <property type="project" value="UniProtKB-ARBA"/>
</dbReference>
<evidence type="ECO:0000256" key="14">
    <source>
        <dbReference type="ARBA" id="ARBA00023212"/>
    </source>
</evidence>
<dbReference type="FunFam" id="3.30.200.20:FF:000391">
    <property type="entry name" value="Large tumor suppressor kinase 1"/>
    <property type="match status" value="1"/>
</dbReference>
<gene>
    <name evidence="20" type="ORF">OTU49_000779</name>
</gene>
<dbReference type="PROSITE" id="PS00108">
    <property type="entry name" value="PROTEIN_KINASE_ST"/>
    <property type="match status" value="1"/>
</dbReference>
<keyword evidence="14" id="KW-0206">Cytoskeleton</keyword>
<evidence type="ECO:0000256" key="12">
    <source>
        <dbReference type="ARBA" id="ARBA00022840"/>
    </source>
</evidence>
<dbReference type="EC" id="2.7.11.1" evidence="4"/>
<dbReference type="GO" id="GO:0004674">
    <property type="term" value="F:protein serine/threonine kinase activity"/>
    <property type="evidence" value="ECO:0007669"/>
    <property type="project" value="UniProtKB-KW"/>
</dbReference>
<evidence type="ECO:0000256" key="10">
    <source>
        <dbReference type="ARBA" id="ARBA00022741"/>
    </source>
</evidence>
<evidence type="ECO:0000256" key="5">
    <source>
        <dbReference type="ARBA" id="ARBA00022490"/>
    </source>
</evidence>
<feature type="binding site" evidence="17">
    <location>
        <position position="780"/>
    </location>
    <ligand>
        <name>ATP</name>
        <dbReference type="ChEBI" id="CHEBI:30616"/>
    </ligand>
</feature>
<dbReference type="GO" id="GO:0042308">
    <property type="term" value="P:negative regulation of protein import into nucleus"/>
    <property type="evidence" value="ECO:0007669"/>
    <property type="project" value="UniProtKB-ARBA"/>
</dbReference>
<dbReference type="PANTHER" id="PTHR22988:SF76">
    <property type="entry name" value="CHROMOSOME UNDETERMINED SCAFFOLD_135, WHOLE GENOME SHOTGUN SEQUENCE"/>
    <property type="match status" value="1"/>
</dbReference>
<comment type="subcellular location">
    <subcellularLocation>
        <location evidence="2">Cytoplasm</location>
        <location evidence="2">Cytoskeleton</location>
        <location evidence="2">Microtubule organizing center</location>
        <location evidence="2">Centrosome</location>
    </subcellularLocation>
</comment>
<evidence type="ECO:0000256" key="4">
    <source>
        <dbReference type="ARBA" id="ARBA00012513"/>
    </source>
</evidence>
<evidence type="ECO:0000256" key="13">
    <source>
        <dbReference type="ARBA" id="ARBA00022842"/>
    </source>
</evidence>
<dbReference type="InterPro" id="IPR050839">
    <property type="entry name" value="Rho-assoc_Ser/Thr_Kinase"/>
</dbReference>
<dbReference type="InterPro" id="IPR008271">
    <property type="entry name" value="Ser/Thr_kinase_AS"/>
</dbReference>
<proteinExistence type="inferred from homology"/>
<dbReference type="GO" id="GO:0071944">
    <property type="term" value="C:cell periphery"/>
    <property type="evidence" value="ECO:0007669"/>
    <property type="project" value="UniProtKB-ARBA"/>
</dbReference>
<evidence type="ECO:0000256" key="17">
    <source>
        <dbReference type="PROSITE-ProRule" id="PRU10141"/>
    </source>
</evidence>
<feature type="domain" description="Protein kinase" evidence="19">
    <location>
        <begin position="751"/>
        <end position="1054"/>
    </location>
</feature>
<dbReference type="InterPro" id="IPR049761">
    <property type="entry name" value="LATS1-like_MobB"/>
</dbReference>
<feature type="compositionally biased region" description="Pro residues" evidence="18">
    <location>
        <begin position="173"/>
        <end position="205"/>
    </location>
</feature>
<reference evidence="20 21" key="1">
    <citation type="journal article" date="2024" name="BMC Genomics">
        <title>Genome assembly of redclaw crayfish (Cherax quadricarinatus) provides insights into its immune adaptation and hypoxia tolerance.</title>
        <authorList>
            <person name="Liu Z."/>
            <person name="Zheng J."/>
            <person name="Li H."/>
            <person name="Fang K."/>
            <person name="Wang S."/>
            <person name="He J."/>
            <person name="Zhou D."/>
            <person name="Weng S."/>
            <person name="Chi M."/>
            <person name="Gu Z."/>
            <person name="He J."/>
            <person name="Li F."/>
            <person name="Wang M."/>
        </authorList>
    </citation>
    <scope>NUCLEOTIDE SEQUENCE [LARGE SCALE GENOMIC DNA]</scope>
    <source>
        <strain evidence="20">ZL_2023a</strain>
    </source>
</reference>
<dbReference type="GO" id="GO:0005737">
    <property type="term" value="C:cytoplasm"/>
    <property type="evidence" value="ECO:0007669"/>
    <property type="project" value="UniProtKB-ARBA"/>
</dbReference>
<name>A0AAW0YQ18_CHEQU</name>
<protein>
    <recommendedName>
        <fullName evidence="4">non-specific serine/threonine protein kinase</fullName>
        <ecNumber evidence="4">2.7.11.1</ecNumber>
    </recommendedName>
</protein>
<dbReference type="GO" id="GO:0051093">
    <property type="term" value="P:negative regulation of developmental process"/>
    <property type="evidence" value="ECO:0007669"/>
    <property type="project" value="UniProtKB-ARBA"/>
</dbReference>
<dbReference type="InterPro" id="IPR000719">
    <property type="entry name" value="Prot_kinase_dom"/>
</dbReference>
<feature type="region of interest" description="Disordered" evidence="18">
    <location>
        <begin position="104"/>
        <end position="125"/>
    </location>
</feature>
<dbReference type="GO" id="GO:0045177">
    <property type="term" value="C:apical part of cell"/>
    <property type="evidence" value="ECO:0007669"/>
    <property type="project" value="UniProtKB-ARBA"/>
</dbReference>
<dbReference type="InterPro" id="IPR011009">
    <property type="entry name" value="Kinase-like_dom_sf"/>
</dbReference>
<evidence type="ECO:0000256" key="2">
    <source>
        <dbReference type="ARBA" id="ARBA00004300"/>
    </source>
</evidence>
<evidence type="ECO:0000256" key="1">
    <source>
        <dbReference type="ARBA" id="ARBA00001946"/>
    </source>
</evidence>
<feature type="region of interest" description="Disordered" evidence="18">
    <location>
        <begin position="1074"/>
        <end position="1100"/>
    </location>
</feature>
<dbReference type="EMBL" id="JARKIK010000002">
    <property type="protein sequence ID" value="KAK8753631.1"/>
    <property type="molecule type" value="Genomic_DNA"/>
</dbReference>
<dbReference type="GO" id="GO:0005813">
    <property type="term" value="C:centrosome"/>
    <property type="evidence" value="ECO:0007669"/>
    <property type="project" value="UniProtKB-SubCell"/>
</dbReference>
<organism evidence="20 21">
    <name type="scientific">Cherax quadricarinatus</name>
    <name type="common">Australian red claw crayfish</name>
    <dbReference type="NCBI Taxonomy" id="27406"/>
    <lineage>
        <taxon>Eukaryota</taxon>
        <taxon>Metazoa</taxon>
        <taxon>Ecdysozoa</taxon>
        <taxon>Arthropoda</taxon>
        <taxon>Crustacea</taxon>
        <taxon>Multicrustacea</taxon>
        <taxon>Malacostraca</taxon>
        <taxon>Eumalacostraca</taxon>
        <taxon>Eucarida</taxon>
        <taxon>Decapoda</taxon>
        <taxon>Pleocyemata</taxon>
        <taxon>Astacidea</taxon>
        <taxon>Parastacoidea</taxon>
        <taxon>Parastacidae</taxon>
        <taxon>Cherax</taxon>
    </lineage>
</organism>
<keyword evidence="10 17" id="KW-0547">Nucleotide-binding</keyword>
<keyword evidence="11" id="KW-0418">Kinase</keyword>
<dbReference type="Gene3D" id="3.30.200.20">
    <property type="entry name" value="Phosphorylase Kinase, domain 1"/>
    <property type="match status" value="1"/>
</dbReference>